<dbReference type="InterPro" id="IPR050535">
    <property type="entry name" value="DNA_Repair-Maintenance_Comp"/>
</dbReference>
<evidence type="ECO:0000313" key="2">
    <source>
        <dbReference type="EMBL" id="ERG93128.1"/>
    </source>
</evidence>
<keyword evidence="2" id="KW-0378">Hydrolase</keyword>
<dbReference type="InterPro" id="IPR004843">
    <property type="entry name" value="Calcineurin-like_PHP"/>
</dbReference>
<feature type="domain" description="Calcineurin-like phosphoesterase" evidence="1">
    <location>
        <begin position="8"/>
        <end position="223"/>
    </location>
</feature>
<keyword evidence="2" id="KW-0540">Nuclease</keyword>
<evidence type="ECO:0000259" key="1">
    <source>
        <dbReference type="Pfam" id="PF00149"/>
    </source>
</evidence>
<dbReference type="Proteomes" id="UP000030649">
    <property type="component" value="Unassembled WGS sequence"/>
</dbReference>
<dbReference type="AlphaFoldDB" id="U1N9A7"/>
<keyword evidence="2" id="KW-0269">Exonuclease</keyword>
<organism evidence="2 3">
    <name type="scientific">Haloquadratum walsbyi J07HQW1</name>
    <dbReference type="NCBI Taxonomy" id="1238424"/>
    <lineage>
        <taxon>Archaea</taxon>
        <taxon>Methanobacteriati</taxon>
        <taxon>Methanobacteriota</taxon>
        <taxon>Stenosarchaea group</taxon>
        <taxon>Halobacteria</taxon>
        <taxon>Halobacteriales</taxon>
        <taxon>Haloferacaceae</taxon>
        <taxon>Haloquadratum</taxon>
    </lineage>
</organism>
<dbReference type="HOGENOM" id="CLU_026621_5_1_2"/>
<dbReference type="InterPro" id="IPR029052">
    <property type="entry name" value="Metallo-depent_PP-like"/>
</dbReference>
<gene>
    <name evidence="2" type="ORF">J07HQW1_03185</name>
</gene>
<dbReference type="SUPFAM" id="SSF56300">
    <property type="entry name" value="Metallo-dependent phosphatases"/>
    <property type="match status" value="1"/>
</dbReference>
<dbReference type="STRING" id="1238424.J07HQW1_03185"/>
<proteinExistence type="predicted"/>
<sequence>MSSNQNTTFAHVSDAHIGHRQYNVKKRLDDMQLSLLSAAVDAAEQDVDFAVFSGDLFHNKDVDALTLSDAEKCLDKFQEEDIPVAAIQGNHDDNLYKEDLNWLEYLHQRGKLILLEAEFGDGEMFKPCESDVDERGKSAGFVDFGEIRVFGVQYMGRGLENKLGDVAEGIRTANEKYGEPDQTVLLGHFGIEGQVPKMSGLEYSKLEPLREVVDYFGVGHLHKQYSIADWVYSPGSLEVHNIREDSNDLGYYTVEDTDDGLEPEHHLAKRRPFFTVELSVDGYQDPESLESGLQERVKELVPELREKQNKEVYKARGERRQPVIYLRLTGLLEFSRSRLDMDRIRSIVKEDMNPVHIQVRDTTETKDVISILEEIGEDRAEVMDEQGQIDTDKLEVKVFEQLVEAHPEYGEQSSEVAGLLRSVKSDILAEEPVDAVADVIREERRELFVDTGGENE</sequence>
<dbReference type="PANTHER" id="PTHR30337">
    <property type="entry name" value="COMPONENT OF ATP-DEPENDENT DSDNA EXONUCLEASE"/>
    <property type="match status" value="1"/>
</dbReference>
<accession>U1N9A7</accession>
<dbReference type="PANTHER" id="PTHR30337:SF0">
    <property type="entry name" value="NUCLEASE SBCCD SUBUNIT D"/>
    <property type="match status" value="1"/>
</dbReference>
<dbReference type="Gene3D" id="3.60.21.10">
    <property type="match status" value="1"/>
</dbReference>
<dbReference type="GO" id="GO:0004527">
    <property type="term" value="F:exonuclease activity"/>
    <property type="evidence" value="ECO:0007669"/>
    <property type="project" value="UniProtKB-KW"/>
</dbReference>
<evidence type="ECO:0000313" key="3">
    <source>
        <dbReference type="Proteomes" id="UP000030649"/>
    </source>
</evidence>
<dbReference type="EMBL" id="KE356560">
    <property type="protein sequence ID" value="ERG93128.1"/>
    <property type="molecule type" value="Genomic_DNA"/>
</dbReference>
<reference evidence="2 3" key="1">
    <citation type="journal article" date="2013" name="PLoS ONE">
        <title>Assembly-driven community genomics of a hypersaline microbial ecosystem.</title>
        <authorList>
            <person name="Podell S."/>
            <person name="Ugalde J.A."/>
            <person name="Narasingarao P."/>
            <person name="Banfield J.F."/>
            <person name="Heidelberg K.B."/>
            <person name="Allen E.E."/>
        </authorList>
    </citation>
    <scope>NUCLEOTIDE SEQUENCE [LARGE SCALE GENOMIC DNA]</scope>
    <source>
        <strain evidence="3">J07HQW1</strain>
    </source>
</reference>
<dbReference type="Pfam" id="PF00149">
    <property type="entry name" value="Metallophos"/>
    <property type="match status" value="1"/>
</dbReference>
<protein>
    <submittedName>
        <fullName evidence="2">DNA repair exonuclease</fullName>
    </submittedName>
</protein>
<name>U1N9A7_9EURY</name>